<dbReference type="NCBIfam" id="NF037970">
    <property type="entry name" value="vanZ_1"/>
    <property type="match status" value="1"/>
</dbReference>
<keyword evidence="1" id="KW-1133">Transmembrane helix</keyword>
<sequence>MTLPKNKWLAAALLWLIAGIYSLIFRESNSHLAPPFPHFDKIAHAALFFAQTWLLAKAWLAERKRPPIAALFFFALCYAISSEIAQHLFTQTRQGDPFDALADMAGSGIALYLARRAYQHYNRQPENNSV</sequence>
<dbReference type="RefSeq" id="WP_003793658.1">
    <property type="nucleotide sequence ID" value="NZ_JAEHNZ010000004.1"/>
</dbReference>
<organism evidence="2 3">
    <name type="scientific">Kingella bonacorsii</name>
    <dbReference type="NCBI Taxonomy" id="2796361"/>
    <lineage>
        <taxon>Bacteria</taxon>
        <taxon>Pseudomonadati</taxon>
        <taxon>Pseudomonadota</taxon>
        <taxon>Betaproteobacteria</taxon>
        <taxon>Neisseriales</taxon>
        <taxon>Neisseriaceae</taxon>
        <taxon>Kingella</taxon>
    </lineage>
</organism>
<reference evidence="2 3" key="1">
    <citation type="journal article" date="2021" name="Pathogens">
        <title>Isolation and Characterization of Kingella bonacorsii sp. nov., A Novel Kingella Species Detected in a Stable Periodontitis Subject.</title>
        <authorList>
            <person name="Antezack A."/>
            <person name="Boxberger M."/>
            <person name="Rolland C."/>
            <person name="Monnet-Corti V."/>
            <person name="La Scola B."/>
        </authorList>
    </citation>
    <scope>NUCLEOTIDE SEQUENCE [LARGE SCALE GENOMIC DNA]</scope>
    <source>
        <strain evidence="2 3">Marseille-Q4569</strain>
    </source>
</reference>
<evidence type="ECO:0000313" key="3">
    <source>
        <dbReference type="Proteomes" id="UP000614058"/>
    </source>
</evidence>
<proteinExistence type="predicted"/>
<gene>
    <name evidence="2" type="ORF">JDW22_11700</name>
</gene>
<evidence type="ECO:0000313" key="2">
    <source>
        <dbReference type="EMBL" id="MBK0397221.1"/>
    </source>
</evidence>
<keyword evidence="1" id="KW-0812">Transmembrane</keyword>
<protein>
    <submittedName>
        <fullName evidence="2">VanZ family protein</fullName>
    </submittedName>
</protein>
<dbReference type="Proteomes" id="UP000614058">
    <property type="component" value="Unassembled WGS sequence"/>
</dbReference>
<evidence type="ECO:0000256" key="1">
    <source>
        <dbReference type="SAM" id="Phobius"/>
    </source>
</evidence>
<dbReference type="GeneID" id="84907250"/>
<dbReference type="EMBL" id="JAEHNZ010000004">
    <property type="protein sequence ID" value="MBK0397221.1"/>
    <property type="molecule type" value="Genomic_DNA"/>
</dbReference>
<name>A0ABS1BVD2_9NEIS</name>
<dbReference type="PANTHER" id="PTHR28008">
    <property type="entry name" value="DOMAIN PROTEIN, PUTATIVE (AFU_ORTHOLOGUE AFUA_3G10980)-RELATED"/>
    <property type="match status" value="1"/>
</dbReference>
<feature type="transmembrane region" description="Helical" evidence="1">
    <location>
        <begin position="42"/>
        <end position="60"/>
    </location>
</feature>
<keyword evidence="3" id="KW-1185">Reference proteome</keyword>
<feature type="transmembrane region" description="Helical" evidence="1">
    <location>
        <begin position="67"/>
        <end position="85"/>
    </location>
</feature>
<accession>A0ABS1BVD2</accession>
<dbReference type="PANTHER" id="PTHR28008:SF1">
    <property type="entry name" value="DOMAIN PROTEIN, PUTATIVE (AFU_ORTHOLOGUE AFUA_3G10980)-RELATED"/>
    <property type="match status" value="1"/>
</dbReference>
<keyword evidence="1" id="KW-0472">Membrane</keyword>
<comment type="caution">
    <text evidence="2">The sequence shown here is derived from an EMBL/GenBank/DDBJ whole genome shotgun (WGS) entry which is preliminary data.</text>
</comment>